<dbReference type="GO" id="GO:0004190">
    <property type="term" value="F:aspartic-type endopeptidase activity"/>
    <property type="evidence" value="ECO:0007669"/>
    <property type="project" value="InterPro"/>
</dbReference>
<dbReference type="Pfam" id="PF01478">
    <property type="entry name" value="Peptidase_A24"/>
    <property type="match status" value="1"/>
</dbReference>
<feature type="transmembrane region" description="Helical" evidence="1">
    <location>
        <begin position="113"/>
        <end position="133"/>
    </location>
</feature>
<dbReference type="STRING" id="218821.SAMN05421837_12121"/>
<feature type="domain" description="Prepilin type IV endopeptidase peptidase" evidence="2">
    <location>
        <begin position="66"/>
        <end position="174"/>
    </location>
</feature>
<protein>
    <submittedName>
        <fullName evidence="3">Leader peptidase (Prepilin peptidase) / N-methyltransferase</fullName>
    </submittedName>
</protein>
<organism evidence="3 4">
    <name type="scientific">Amycolatopsis pretoriensis</name>
    <dbReference type="NCBI Taxonomy" id="218821"/>
    <lineage>
        <taxon>Bacteria</taxon>
        <taxon>Bacillati</taxon>
        <taxon>Actinomycetota</taxon>
        <taxon>Actinomycetes</taxon>
        <taxon>Pseudonocardiales</taxon>
        <taxon>Pseudonocardiaceae</taxon>
        <taxon>Amycolatopsis</taxon>
    </lineage>
</organism>
<feature type="transmembrane region" description="Helical" evidence="1">
    <location>
        <begin position="87"/>
        <end position="106"/>
    </location>
</feature>
<evidence type="ECO:0000313" key="3">
    <source>
        <dbReference type="EMBL" id="SEF38390.1"/>
    </source>
</evidence>
<dbReference type="Proteomes" id="UP000198878">
    <property type="component" value="Unassembled WGS sequence"/>
</dbReference>
<dbReference type="GO" id="GO:0016020">
    <property type="term" value="C:membrane"/>
    <property type="evidence" value="ECO:0007669"/>
    <property type="project" value="InterPro"/>
</dbReference>
<dbReference type="GO" id="GO:0008168">
    <property type="term" value="F:methyltransferase activity"/>
    <property type="evidence" value="ECO:0007669"/>
    <property type="project" value="UniProtKB-KW"/>
</dbReference>
<proteinExistence type="predicted"/>
<dbReference type="EMBL" id="FNUJ01000021">
    <property type="protein sequence ID" value="SEF38390.1"/>
    <property type="molecule type" value="Genomic_DNA"/>
</dbReference>
<feature type="transmembrane region" description="Helical" evidence="1">
    <location>
        <begin position="42"/>
        <end position="75"/>
    </location>
</feature>
<dbReference type="Gene3D" id="1.20.120.1220">
    <property type="match status" value="1"/>
</dbReference>
<accession>A0A1H5RJH1</accession>
<gene>
    <name evidence="3" type="ORF">SAMN05421837_12121</name>
</gene>
<feature type="transmembrane region" description="Helical" evidence="1">
    <location>
        <begin position="153"/>
        <end position="179"/>
    </location>
</feature>
<keyword evidence="1" id="KW-1133">Transmembrane helix</keyword>
<name>A0A1H5RJH1_9PSEU</name>
<evidence type="ECO:0000259" key="2">
    <source>
        <dbReference type="Pfam" id="PF01478"/>
    </source>
</evidence>
<dbReference type="AlphaFoldDB" id="A0A1H5RJH1"/>
<dbReference type="GO" id="GO:0032259">
    <property type="term" value="P:methylation"/>
    <property type="evidence" value="ECO:0007669"/>
    <property type="project" value="UniProtKB-KW"/>
</dbReference>
<keyword evidence="1" id="KW-0472">Membrane</keyword>
<keyword evidence="1" id="KW-0812">Transmembrane</keyword>
<sequence>MDVAVRLLLGLTLALAAGPLVARFTRRAASAPPPRSHIAETIAAAAVAGAAVALWAPAVIAVGAAFVLLGIPAAAVDAAEHRIPDMLSFPLCGATVTCSVAAAVAGQDVGSGVRALAGGAVWGLLLMLSYLLSGQPGPGDVKLAPSVGVLLGWLGWSWVLGGLIATYLLTALAGVLGVVRRRYSFRTGQVPMGPPMVAVALACGTLAQW</sequence>
<keyword evidence="4" id="KW-1185">Reference proteome</keyword>
<keyword evidence="3" id="KW-0489">Methyltransferase</keyword>
<evidence type="ECO:0000256" key="1">
    <source>
        <dbReference type="SAM" id="Phobius"/>
    </source>
</evidence>
<reference evidence="4" key="1">
    <citation type="submission" date="2016-10" db="EMBL/GenBank/DDBJ databases">
        <authorList>
            <person name="Varghese N."/>
            <person name="Submissions S."/>
        </authorList>
    </citation>
    <scope>NUCLEOTIDE SEQUENCE [LARGE SCALE GENOMIC DNA]</scope>
    <source>
        <strain evidence="4">DSM 44654</strain>
    </source>
</reference>
<dbReference type="InterPro" id="IPR000045">
    <property type="entry name" value="Prepilin_IV_endopep_pep"/>
</dbReference>
<keyword evidence="3" id="KW-0808">Transferase</keyword>
<feature type="transmembrane region" description="Helical" evidence="1">
    <location>
        <begin position="6"/>
        <end position="22"/>
    </location>
</feature>
<evidence type="ECO:0000313" key="4">
    <source>
        <dbReference type="Proteomes" id="UP000198878"/>
    </source>
</evidence>